<dbReference type="PATRIC" id="fig|626937.4.peg.1332"/>
<dbReference type="PROSITE" id="PS00211">
    <property type="entry name" value="ABC_TRANSPORTER_1"/>
    <property type="match status" value="1"/>
</dbReference>
<evidence type="ECO:0000313" key="10">
    <source>
        <dbReference type="EMBL" id="KXK65857.1"/>
    </source>
</evidence>
<keyword evidence="11" id="KW-1185">Reference proteome</keyword>
<dbReference type="RefSeq" id="WP_235829092.1">
    <property type="nucleotide sequence ID" value="NZ_CABMOF010000004.1"/>
</dbReference>
<dbReference type="InterPro" id="IPR017871">
    <property type="entry name" value="ABC_transporter-like_CS"/>
</dbReference>
<dbReference type="PANTHER" id="PTHR43790:SF9">
    <property type="entry name" value="GALACTOFURANOSE TRANSPORTER ATP-BINDING PROTEIN YTFR"/>
    <property type="match status" value="1"/>
</dbReference>
<evidence type="ECO:0000256" key="1">
    <source>
        <dbReference type="ARBA" id="ARBA00004202"/>
    </source>
</evidence>
<dbReference type="GO" id="GO:0005886">
    <property type="term" value="C:plasma membrane"/>
    <property type="evidence" value="ECO:0007669"/>
    <property type="project" value="UniProtKB-SubCell"/>
</dbReference>
<keyword evidence="7" id="KW-1278">Translocase</keyword>
<dbReference type="Gene3D" id="3.40.50.300">
    <property type="entry name" value="P-loop containing nucleotide triphosphate hydrolases"/>
    <property type="match status" value="2"/>
</dbReference>
<keyword evidence="8" id="KW-0472">Membrane</keyword>
<protein>
    <submittedName>
        <fullName evidence="10">Putative galactose/methyl galactoside ABC transporter, ATP-binding protein MglA</fullName>
    </submittedName>
</protein>
<dbReference type="Pfam" id="PF00005">
    <property type="entry name" value="ABC_tran"/>
    <property type="match status" value="2"/>
</dbReference>
<feature type="domain" description="ABC transporter" evidence="9">
    <location>
        <begin position="12"/>
        <end position="248"/>
    </location>
</feature>
<dbReference type="InterPro" id="IPR003593">
    <property type="entry name" value="AAA+_ATPase"/>
</dbReference>
<organism evidence="10 11">
    <name type="scientific">Christensenella minuta</name>
    <dbReference type="NCBI Taxonomy" id="626937"/>
    <lineage>
        <taxon>Bacteria</taxon>
        <taxon>Bacillati</taxon>
        <taxon>Bacillota</taxon>
        <taxon>Clostridia</taxon>
        <taxon>Christensenellales</taxon>
        <taxon>Christensenellaceae</taxon>
        <taxon>Christensenella</taxon>
    </lineage>
</organism>
<comment type="subcellular location">
    <subcellularLocation>
        <location evidence="1">Cell membrane</location>
        <topology evidence="1">Peripheral membrane protein</topology>
    </subcellularLocation>
</comment>
<evidence type="ECO:0000256" key="5">
    <source>
        <dbReference type="ARBA" id="ARBA00022741"/>
    </source>
</evidence>
<dbReference type="PROSITE" id="PS50893">
    <property type="entry name" value="ABC_TRANSPORTER_2"/>
    <property type="match status" value="2"/>
</dbReference>
<reference evidence="10 11" key="1">
    <citation type="submission" date="2016-02" db="EMBL/GenBank/DDBJ databases">
        <authorList>
            <person name="Wen L."/>
            <person name="He K."/>
            <person name="Yang H."/>
        </authorList>
    </citation>
    <scope>NUCLEOTIDE SEQUENCE [LARGE SCALE GENOMIC DNA]</scope>
    <source>
        <strain evidence="10 11">DSM 22607</strain>
    </source>
</reference>
<dbReference type="GO" id="GO:0016887">
    <property type="term" value="F:ATP hydrolysis activity"/>
    <property type="evidence" value="ECO:0007669"/>
    <property type="project" value="InterPro"/>
</dbReference>
<dbReference type="PANTHER" id="PTHR43790">
    <property type="entry name" value="CARBOHYDRATE TRANSPORT ATP-BINDING PROTEIN MG119-RELATED"/>
    <property type="match status" value="1"/>
</dbReference>
<feature type="domain" description="ABC transporter" evidence="9">
    <location>
        <begin position="256"/>
        <end position="505"/>
    </location>
</feature>
<dbReference type="Proteomes" id="UP000070366">
    <property type="component" value="Unassembled WGS sequence"/>
</dbReference>
<keyword evidence="3" id="KW-1003">Cell membrane</keyword>
<dbReference type="EMBL" id="LSZW01000055">
    <property type="protein sequence ID" value="KXK65857.1"/>
    <property type="molecule type" value="Genomic_DNA"/>
</dbReference>
<dbReference type="CDD" id="cd03215">
    <property type="entry name" value="ABC_Carb_Monos_II"/>
    <property type="match status" value="1"/>
</dbReference>
<evidence type="ECO:0000256" key="8">
    <source>
        <dbReference type="ARBA" id="ARBA00023136"/>
    </source>
</evidence>
<dbReference type="InterPro" id="IPR003439">
    <property type="entry name" value="ABC_transporter-like_ATP-bd"/>
</dbReference>
<proteinExistence type="predicted"/>
<keyword evidence="6 10" id="KW-0067">ATP-binding</keyword>
<dbReference type="InterPro" id="IPR027417">
    <property type="entry name" value="P-loop_NTPase"/>
</dbReference>
<evidence type="ECO:0000256" key="4">
    <source>
        <dbReference type="ARBA" id="ARBA00022737"/>
    </source>
</evidence>
<dbReference type="InterPro" id="IPR050107">
    <property type="entry name" value="ABC_carbohydrate_import_ATPase"/>
</dbReference>
<gene>
    <name evidence="10" type="ORF">HMPREF3293_01350</name>
</gene>
<keyword evidence="5" id="KW-0547">Nucleotide-binding</keyword>
<comment type="caution">
    <text evidence="10">The sequence shown here is derived from an EMBL/GenBank/DDBJ whole genome shotgun (WGS) entry which is preliminary data.</text>
</comment>
<keyword evidence="4" id="KW-0677">Repeat</keyword>
<dbReference type="SUPFAM" id="SSF52540">
    <property type="entry name" value="P-loop containing nucleoside triphosphate hydrolases"/>
    <property type="match status" value="2"/>
</dbReference>
<evidence type="ECO:0000259" key="9">
    <source>
        <dbReference type="PROSITE" id="PS50893"/>
    </source>
</evidence>
<evidence type="ECO:0000313" key="11">
    <source>
        <dbReference type="Proteomes" id="UP000070366"/>
    </source>
</evidence>
<dbReference type="CDD" id="cd03216">
    <property type="entry name" value="ABC_Carb_Monos_I"/>
    <property type="match status" value="1"/>
</dbReference>
<dbReference type="STRING" id="626937.HMPREF3293_01350"/>
<dbReference type="GO" id="GO:0005524">
    <property type="term" value="F:ATP binding"/>
    <property type="evidence" value="ECO:0007669"/>
    <property type="project" value="UniProtKB-KW"/>
</dbReference>
<dbReference type="SMART" id="SM00382">
    <property type="entry name" value="AAA"/>
    <property type="match status" value="2"/>
</dbReference>
<dbReference type="AlphaFoldDB" id="A0A136Q5B8"/>
<keyword evidence="2" id="KW-0813">Transport</keyword>
<evidence type="ECO:0000256" key="2">
    <source>
        <dbReference type="ARBA" id="ARBA00022448"/>
    </source>
</evidence>
<name>A0A136Q5B8_9FIRM</name>
<dbReference type="FunFam" id="3.40.50.300:FF:000127">
    <property type="entry name" value="Ribose import ATP-binding protein RbsA"/>
    <property type="match status" value="1"/>
</dbReference>
<evidence type="ECO:0000256" key="3">
    <source>
        <dbReference type="ARBA" id="ARBA00022475"/>
    </source>
</evidence>
<evidence type="ECO:0000256" key="6">
    <source>
        <dbReference type="ARBA" id="ARBA00022840"/>
    </source>
</evidence>
<sequence>MEVKTGMGTPLLKANHITKAFNGVTVLDNVDFSVDEGEVHALVGGNGAGKSTLMKIITGVYTHDSGTLELDGKPLWFKDYSEATKNGVRMIFQELSLVPTITVAQNIFLNHEISNRGRLLDLKKMNRKAAEILDSLGVEISPATIVGTLSVAEQQLIEIAKALSEETKILVMDEPTSSLSETEVETLFRIVRKLKEQGVAIVYISHRMNEILKIADKVTILRDGQRIITEQAEVLTVSEIIKYMLDEHAKDLKPNVNYENIRYDRCVLEIKGLTVNSWVRNIDFKVYEGEVVGFAGLMNSGRTEILEGIFGLRHTESGEILVDGRQVPLNRVDASIGAGMALVPENRREEGLVLGHSLETNMILPSLDRLRKKALLDRTKIRSLVEENVQKYNIKTDSVHKMISQLSGGNQQKVVFAKWLSTQPKLVMFDEPTIGVDIGAKTEFIDFIRGYVAGGNAAIFVSSEISELVAACDRIFILNRGKICAELSGKEIENEEVIQNEIQQYKSQKVV</sequence>
<evidence type="ECO:0000256" key="7">
    <source>
        <dbReference type="ARBA" id="ARBA00022967"/>
    </source>
</evidence>
<accession>A0A136Q5B8</accession>